<keyword evidence="3" id="KW-1185">Reference proteome</keyword>
<evidence type="ECO:0000313" key="3">
    <source>
        <dbReference type="Proteomes" id="UP001198151"/>
    </source>
</evidence>
<dbReference type="SUPFAM" id="SSF46689">
    <property type="entry name" value="Homeodomain-like"/>
    <property type="match status" value="1"/>
</dbReference>
<proteinExistence type="predicted"/>
<feature type="domain" description="Transcriptional regulator TetR C-terminal Firmicutes type" evidence="1">
    <location>
        <begin position="77"/>
        <end position="170"/>
    </location>
</feature>
<reference evidence="2 3" key="1">
    <citation type="submission" date="2021-10" db="EMBL/GenBank/DDBJ databases">
        <title>Anaerobic single-cell dispensing facilitates the cultivation of human gut bacteria.</title>
        <authorList>
            <person name="Afrizal A."/>
        </authorList>
    </citation>
    <scope>NUCLEOTIDE SEQUENCE [LARGE SCALE GENOMIC DNA]</scope>
    <source>
        <strain evidence="2 3">CLA-AA-H200</strain>
    </source>
</reference>
<gene>
    <name evidence="2" type="ORF">LKD70_05400</name>
</gene>
<dbReference type="InterPro" id="IPR009057">
    <property type="entry name" value="Homeodomain-like_sf"/>
</dbReference>
<dbReference type="EMBL" id="JAJEQX010000007">
    <property type="protein sequence ID" value="MCC2253873.1"/>
    <property type="molecule type" value="Genomic_DNA"/>
</dbReference>
<dbReference type="Pfam" id="PF14278">
    <property type="entry name" value="TetR_C_8"/>
    <property type="match status" value="1"/>
</dbReference>
<accession>A0ABS8FWZ5</accession>
<evidence type="ECO:0000313" key="2">
    <source>
        <dbReference type="EMBL" id="MCC2253873.1"/>
    </source>
</evidence>
<dbReference type="Gene3D" id="1.10.357.10">
    <property type="entry name" value="Tetracycline Repressor, domain 2"/>
    <property type="match status" value="1"/>
</dbReference>
<dbReference type="RefSeq" id="WP_227707016.1">
    <property type="nucleotide sequence ID" value="NZ_JAJEQX010000007.1"/>
</dbReference>
<dbReference type="InterPro" id="IPR039532">
    <property type="entry name" value="TetR_C_Firmicutes"/>
</dbReference>
<sequence length="179" mass="21128">MREEMKALIADTFTEMLEKEDLDKITVTKLIEECQISRQTFYYHYRDILDVLEWAFGQAAQNLAKQSMEAENEVDAVQIYLNFVRDNKIKLEKLRDSKRWVQIERILIESVMKYLRQMARNKAPGFEISVDDAEMLLCFYAYGMTGVLLQYAGRKIDEKKLAYQLERIITGKLSLSQYQ</sequence>
<dbReference type="InterPro" id="IPR050624">
    <property type="entry name" value="HTH-type_Tx_Regulator"/>
</dbReference>
<protein>
    <submittedName>
        <fullName evidence="2">TetR/AcrR family transcriptional regulator C-terminal domain-containing protein</fullName>
    </submittedName>
</protein>
<name>A0ABS8FWZ5_9FIRM</name>
<dbReference type="Proteomes" id="UP001198151">
    <property type="component" value="Unassembled WGS sequence"/>
</dbReference>
<dbReference type="PANTHER" id="PTHR43479:SF7">
    <property type="entry name" value="TETR-FAMILY TRANSCRIPTIONAL REGULATOR"/>
    <property type="match status" value="1"/>
</dbReference>
<comment type="caution">
    <text evidence="2">The sequence shown here is derived from an EMBL/GenBank/DDBJ whole genome shotgun (WGS) entry which is preliminary data.</text>
</comment>
<organism evidence="2 3">
    <name type="scientific">Ruminococcus turbiniformis</name>
    <dbReference type="NCBI Taxonomy" id="2881258"/>
    <lineage>
        <taxon>Bacteria</taxon>
        <taxon>Bacillati</taxon>
        <taxon>Bacillota</taxon>
        <taxon>Clostridia</taxon>
        <taxon>Eubacteriales</taxon>
        <taxon>Oscillospiraceae</taxon>
        <taxon>Ruminococcus</taxon>
    </lineage>
</organism>
<dbReference type="PANTHER" id="PTHR43479">
    <property type="entry name" value="ACREF/ENVCD OPERON REPRESSOR-RELATED"/>
    <property type="match status" value="1"/>
</dbReference>
<evidence type="ECO:0000259" key="1">
    <source>
        <dbReference type="Pfam" id="PF14278"/>
    </source>
</evidence>